<evidence type="ECO:0000313" key="2">
    <source>
        <dbReference type="EMBL" id="MPM42189.1"/>
    </source>
</evidence>
<dbReference type="PANTHER" id="PTHR43228:SF1">
    <property type="entry name" value="TWO-COMPONENT RESPONSE REGULATOR ARR22"/>
    <property type="match status" value="1"/>
</dbReference>
<sequence>MSTVLVVDDAAFMRMSIKKVLERHGFEVVGEAENGLVGVAKYQELRPDLVTMDITMPEMTGIEALKSIRQQDPNAKVVMVSAMGQEGLVREAILSGAKSFIVKPYKEDFIVSTLNSVLA</sequence>
<gene>
    <name evidence="2" type="primary">cheY_20</name>
    <name evidence="2" type="ORF">SDC9_88852</name>
</gene>
<protein>
    <submittedName>
        <fullName evidence="2">Chemotaxis protein CheY</fullName>
    </submittedName>
</protein>
<dbReference type="AlphaFoldDB" id="A0A644ZMM1"/>
<dbReference type="GO" id="GO:0000160">
    <property type="term" value="P:phosphorelay signal transduction system"/>
    <property type="evidence" value="ECO:0007669"/>
    <property type="project" value="InterPro"/>
</dbReference>
<reference evidence="2" key="1">
    <citation type="submission" date="2019-08" db="EMBL/GenBank/DDBJ databases">
        <authorList>
            <person name="Kucharzyk K."/>
            <person name="Murdoch R.W."/>
            <person name="Higgins S."/>
            <person name="Loffler F."/>
        </authorList>
    </citation>
    <scope>NUCLEOTIDE SEQUENCE</scope>
</reference>
<evidence type="ECO:0000259" key="1">
    <source>
        <dbReference type="PROSITE" id="PS50110"/>
    </source>
</evidence>
<dbReference type="InterPro" id="IPR011006">
    <property type="entry name" value="CheY-like_superfamily"/>
</dbReference>
<organism evidence="2">
    <name type="scientific">bioreactor metagenome</name>
    <dbReference type="NCBI Taxonomy" id="1076179"/>
    <lineage>
        <taxon>unclassified sequences</taxon>
        <taxon>metagenomes</taxon>
        <taxon>ecological metagenomes</taxon>
    </lineage>
</organism>
<dbReference type="PROSITE" id="PS50110">
    <property type="entry name" value="RESPONSE_REGULATORY"/>
    <property type="match status" value="1"/>
</dbReference>
<dbReference type="Gene3D" id="3.40.50.2300">
    <property type="match status" value="1"/>
</dbReference>
<proteinExistence type="predicted"/>
<dbReference type="Pfam" id="PF00072">
    <property type="entry name" value="Response_reg"/>
    <property type="match status" value="1"/>
</dbReference>
<dbReference type="CDD" id="cd17542">
    <property type="entry name" value="REC_CheY"/>
    <property type="match status" value="1"/>
</dbReference>
<dbReference type="InterPro" id="IPR001789">
    <property type="entry name" value="Sig_transdc_resp-reg_receiver"/>
</dbReference>
<dbReference type="PANTHER" id="PTHR43228">
    <property type="entry name" value="TWO-COMPONENT RESPONSE REGULATOR"/>
    <property type="match status" value="1"/>
</dbReference>
<feature type="domain" description="Response regulatory" evidence="1">
    <location>
        <begin position="3"/>
        <end position="118"/>
    </location>
</feature>
<comment type="caution">
    <text evidence="2">The sequence shown here is derived from an EMBL/GenBank/DDBJ whole genome shotgun (WGS) entry which is preliminary data.</text>
</comment>
<dbReference type="EMBL" id="VSSQ01009637">
    <property type="protein sequence ID" value="MPM42189.1"/>
    <property type="molecule type" value="Genomic_DNA"/>
</dbReference>
<dbReference type="SUPFAM" id="SSF52172">
    <property type="entry name" value="CheY-like"/>
    <property type="match status" value="1"/>
</dbReference>
<dbReference type="InterPro" id="IPR052048">
    <property type="entry name" value="ST_Response_Regulator"/>
</dbReference>
<accession>A0A644ZMM1</accession>
<dbReference type="SMART" id="SM00448">
    <property type="entry name" value="REC"/>
    <property type="match status" value="1"/>
</dbReference>
<name>A0A644ZMM1_9ZZZZ</name>